<dbReference type="Proteomes" id="UP001597525">
    <property type="component" value="Unassembled WGS sequence"/>
</dbReference>
<gene>
    <name evidence="4" type="ORF">ACFS7Y_10190</name>
</gene>
<organism evidence="4 5">
    <name type="scientific">Sphingobacterium bambusae</name>
    <dbReference type="NCBI Taxonomy" id="662858"/>
    <lineage>
        <taxon>Bacteria</taxon>
        <taxon>Pseudomonadati</taxon>
        <taxon>Bacteroidota</taxon>
        <taxon>Sphingobacteriia</taxon>
        <taxon>Sphingobacteriales</taxon>
        <taxon>Sphingobacteriaceae</taxon>
        <taxon>Sphingobacterium</taxon>
    </lineage>
</organism>
<dbReference type="SMART" id="SM01119">
    <property type="entry name" value="D-ser_dehydrat"/>
    <property type="match status" value="1"/>
</dbReference>
<dbReference type="Gene3D" id="2.40.37.20">
    <property type="entry name" value="D-serine dehydratase-like domain"/>
    <property type="match status" value="1"/>
</dbReference>
<dbReference type="Gene3D" id="3.20.20.10">
    <property type="entry name" value="Alanine racemase"/>
    <property type="match status" value="1"/>
</dbReference>
<dbReference type="InterPro" id="IPR042208">
    <property type="entry name" value="D-ser_dehydrat-like_sf"/>
</dbReference>
<dbReference type="InterPro" id="IPR051466">
    <property type="entry name" value="D-amino_acid_metab_enzyme"/>
</dbReference>
<comment type="caution">
    <text evidence="4">The sequence shown here is derived from an EMBL/GenBank/DDBJ whole genome shotgun (WGS) entry which is preliminary data.</text>
</comment>
<evidence type="ECO:0000256" key="1">
    <source>
        <dbReference type="ARBA" id="ARBA00005323"/>
    </source>
</evidence>
<comment type="similarity">
    <text evidence="1">Belongs to the DSD1 family.</text>
</comment>
<dbReference type="CDD" id="cd06821">
    <property type="entry name" value="PLPDE_III_D-TA"/>
    <property type="match status" value="1"/>
</dbReference>
<name>A0ABW6BH02_9SPHI</name>
<protein>
    <submittedName>
        <fullName evidence="4">D-TA family PLP-dependent enzyme</fullName>
    </submittedName>
</protein>
<dbReference type="PANTHER" id="PTHR28004:SF2">
    <property type="entry name" value="D-SERINE DEHYDRATASE"/>
    <property type="match status" value="1"/>
</dbReference>
<dbReference type="RefSeq" id="WP_320183035.1">
    <property type="nucleotide sequence ID" value="NZ_CP138332.1"/>
</dbReference>
<proteinExistence type="inferred from homology"/>
<dbReference type="InterPro" id="IPR001608">
    <property type="entry name" value="Ala_racemase_N"/>
</dbReference>
<accession>A0ABW6BH02</accession>
<dbReference type="EMBL" id="JBHUPB010000007">
    <property type="protein sequence ID" value="MFD2967759.1"/>
    <property type="molecule type" value="Genomic_DNA"/>
</dbReference>
<feature type="domain" description="D-serine dehydratase-like" evidence="3">
    <location>
        <begin position="263"/>
        <end position="353"/>
    </location>
</feature>
<dbReference type="Pfam" id="PF14031">
    <property type="entry name" value="D-ser_dehydrat"/>
    <property type="match status" value="1"/>
</dbReference>
<sequence length="368" mass="41024">MNRVEAWYTVDSEQEIDSPALLIFPERIRHNIQLAIAMIGDVKRLRPHVKTHKSKHITQLQQEAGIQKFKCATIAEAQMLADCGAEDVLLAYPVQGPKVARLLRLIQQYPQTRFSTLIDAVSSAKEIARMANELNLSVDVFVDLDLGMGRTGILLGDEALALYRFAASTEGLNCRGFHGYDGHVRDLELEKRKIRCEHSLKSILKMTAVLQAEGIAKPELVMGGSPTFPVYVDYPEVECSPGTFVLWDKGYTDLLPEQHFLPAAVLLARVVSIPAENHLCLDLGYKAVASENPLENRFFFLNATGIIAVGQSEEHLVVRHRAEEIYAIGDIFYALPVHVCPTVALYDELYVVNDGQLTATWQVDARGR</sequence>
<reference evidence="5" key="1">
    <citation type="journal article" date="2019" name="Int. J. Syst. Evol. Microbiol.">
        <title>The Global Catalogue of Microorganisms (GCM) 10K type strain sequencing project: providing services to taxonomists for standard genome sequencing and annotation.</title>
        <authorList>
            <consortium name="The Broad Institute Genomics Platform"/>
            <consortium name="The Broad Institute Genome Sequencing Center for Infectious Disease"/>
            <person name="Wu L."/>
            <person name="Ma J."/>
        </authorList>
    </citation>
    <scope>NUCLEOTIDE SEQUENCE [LARGE SCALE GENOMIC DNA]</scope>
    <source>
        <strain evidence="5">KCTC 22814</strain>
    </source>
</reference>
<evidence type="ECO:0000256" key="2">
    <source>
        <dbReference type="ARBA" id="ARBA00023239"/>
    </source>
</evidence>
<dbReference type="Pfam" id="PF01168">
    <property type="entry name" value="Ala_racemase_N"/>
    <property type="match status" value="1"/>
</dbReference>
<keyword evidence="5" id="KW-1185">Reference proteome</keyword>
<evidence type="ECO:0000313" key="4">
    <source>
        <dbReference type="EMBL" id="MFD2967759.1"/>
    </source>
</evidence>
<dbReference type="SUPFAM" id="SSF51419">
    <property type="entry name" value="PLP-binding barrel"/>
    <property type="match status" value="1"/>
</dbReference>
<dbReference type="InterPro" id="IPR026956">
    <property type="entry name" value="D-ser_dehydrat-like_dom"/>
</dbReference>
<evidence type="ECO:0000259" key="3">
    <source>
        <dbReference type="SMART" id="SM01119"/>
    </source>
</evidence>
<evidence type="ECO:0000313" key="5">
    <source>
        <dbReference type="Proteomes" id="UP001597525"/>
    </source>
</evidence>
<dbReference type="PANTHER" id="PTHR28004">
    <property type="entry name" value="ZGC:162816-RELATED"/>
    <property type="match status" value="1"/>
</dbReference>
<keyword evidence="2" id="KW-0456">Lyase</keyword>
<dbReference type="InterPro" id="IPR029066">
    <property type="entry name" value="PLP-binding_barrel"/>
</dbReference>